<evidence type="ECO:0000313" key="2">
    <source>
        <dbReference type="Proteomes" id="UP001595548"/>
    </source>
</evidence>
<reference evidence="2" key="1">
    <citation type="journal article" date="2019" name="Int. J. Syst. Evol. Microbiol.">
        <title>The Global Catalogue of Microorganisms (GCM) 10K type strain sequencing project: providing services to taxonomists for standard genome sequencing and annotation.</title>
        <authorList>
            <consortium name="The Broad Institute Genomics Platform"/>
            <consortium name="The Broad Institute Genome Sequencing Center for Infectious Disease"/>
            <person name="Wu L."/>
            <person name="Ma J."/>
        </authorList>
    </citation>
    <scope>NUCLEOTIDE SEQUENCE [LARGE SCALE GENOMIC DNA]</scope>
    <source>
        <strain evidence="2">KCTC 52141</strain>
    </source>
</reference>
<protein>
    <submittedName>
        <fullName evidence="1">Uncharacterized protein</fullName>
    </submittedName>
</protein>
<proteinExistence type="predicted"/>
<name>A0ABV7HM30_9GAMM</name>
<organism evidence="1 2">
    <name type="scientific">Gilvimarinus japonicus</name>
    <dbReference type="NCBI Taxonomy" id="1796469"/>
    <lineage>
        <taxon>Bacteria</taxon>
        <taxon>Pseudomonadati</taxon>
        <taxon>Pseudomonadota</taxon>
        <taxon>Gammaproteobacteria</taxon>
        <taxon>Cellvibrionales</taxon>
        <taxon>Cellvibrionaceae</taxon>
        <taxon>Gilvimarinus</taxon>
    </lineage>
</organism>
<dbReference type="EMBL" id="JBHRTL010000006">
    <property type="protein sequence ID" value="MFC3154919.1"/>
    <property type="molecule type" value="Genomic_DNA"/>
</dbReference>
<dbReference type="Proteomes" id="UP001595548">
    <property type="component" value="Unassembled WGS sequence"/>
</dbReference>
<gene>
    <name evidence="1" type="ORF">ACFOEB_06860</name>
</gene>
<sequence>MPEDPLKALSDQASEAHTKIQQAHQQINPVVAIRRGLRDSGIPADVMTIDCLRTRRRIMLVLHDKELGTLLYQFLSLDENPGDDFQRKSLSEVNTDTLFSWMQSYFSDETQNKQSGTRP</sequence>
<dbReference type="RefSeq" id="WP_382415393.1">
    <property type="nucleotide sequence ID" value="NZ_AP031500.1"/>
</dbReference>
<accession>A0ABV7HM30</accession>
<evidence type="ECO:0000313" key="1">
    <source>
        <dbReference type="EMBL" id="MFC3154919.1"/>
    </source>
</evidence>
<comment type="caution">
    <text evidence="1">The sequence shown here is derived from an EMBL/GenBank/DDBJ whole genome shotgun (WGS) entry which is preliminary data.</text>
</comment>
<keyword evidence="2" id="KW-1185">Reference proteome</keyword>